<protein>
    <submittedName>
        <fullName evidence="3">Resolvase, N-terminal domain protein</fullName>
    </submittedName>
</protein>
<dbReference type="InterPro" id="IPR025827">
    <property type="entry name" value="Zn_ribbon_recom_dom"/>
</dbReference>
<feature type="domain" description="Resolvase/invertase-type recombinase catalytic" evidence="1">
    <location>
        <begin position="5"/>
        <end position="155"/>
    </location>
</feature>
<dbReference type="InterPro" id="IPR036162">
    <property type="entry name" value="Resolvase-like_N_sf"/>
</dbReference>
<dbReference type="PROSITE" id="PS51737">
    <property type="entry name" value="RECOMBINASE_DNA_BIND"/>
    <property type="match status" value="1"/>
</dbReference>
<feature type="domain" description="Recombinase" evidence="2">
    <location>
        <begin position="163"/>
        <end position="306"/>
    </location>
</feature>
<reference evidence="3 4" key="2">
    <citation type="submission" date="2007-06" db="EMBL/GenBank/DDBJ databases">
        <title>Draft genome sequence of Pseudoflavonifractor capillosus ATCC 29799.</title>
        <authorList>
            <person name="Sudarsanam P."/>
            <person name="Ley R."/>
            <person name="Guruge J."/>
            <person name="Turnbaugh P.J."/>
            <person name="Mahowald M."/>
            <person name="Liep D."/>
            <person name="Gordon J."/>
        </authorList>
    </citation>
    <scope>NUCLEOTIDE SEQUENCE [LARGE SCALE GENOMIC DNA]</scope>
    <source>
        <strain evidence="3 4">ATCC 29799</strain>
    </source>
</reference>
<dbReference type="PROSITE" id="PS51736">
    <property type="entry name" value="RECOMBINASES_3"/>
    <property type="match status" value="1"/>
</dbReference>
<dbReference type="STRING" id="411467.BACCAP_01621"/>
<dbReference type="InterPro" id="IPR011109">
    <property type="entry name" value="DNA_bind_recombinase_dom"/>
</dbReference>
<dbReference type="PANTHER" id="PTHR30461">
    <property type="entry name" value="DNA-INVERTASE FROM LAMBDOID PROPHAGE"/>
    <property type="match status" value="1"/>
</dbReference>
<dbReference type="InterPro" id="IPR050639">
    <property type="entry name" value="SSR_resolvase"/>
</dbReference>
<evidence type="ECO:0000313" key="3">
    <source>
        <dbReference type="EMBL" id="EDN00855.1"/>
    </source>
</evidence>
<dbReference type="EMBL" id="AAXG02000010">
    <property type="protein sequence ID" value="EDN00855.1"/>
    <property type="molecule type" value="Genomic_DNA"/>
</dbReference>
<dbReference type="Gene3D" id="3.40.50.1390">
    <property type="entry name" value="Resolvase, N-terminal catalytic domain"/>
    <property type="match status" value="1"/>
</dbReference>
<dbReference type="RefSeq" id="WP_006572169.1">
    <property type="nucleotide sequence ID" value="NZ_AAXG02000010.1"/>
</dbReference>
<organism evidence="3 4">
    <name type="scientific">Pseudoflavonifractor capillosus ATCC 29799</name>
    <dbReference type="NCBI Taxonomy" id="411467"/>
    <lineage>
        <taxon>Bacteria</taxon>
        <taxon>Bacillati</taxon>
        <taxon>Bacillota</taxon>
        <taxon>Clostridia</taxon>
        <taxon>Eubacteriales</taxon>
        <taxon>Oscillospiraceae</taxon>
        <taxon>Pseudoflavonifractor</taxon>
    </lineage>
</organism>
<dbReference type="GO" id="GO:0000150">
    <property type="term" value="F:DNA strand exchange activity"/>
    <property type="evidence" value="ECO:0007669"/>
    <property type="project" value="InterPro"/>
</dbReference>
<gene>
    <name evidence="3" type="ORF">BACCAP_01621</name>
</gene>
<evidence type="ECO:0000259" key="1">
    <source>
        <dbReference type="PROSITE" id="PS51736"/>
    </source>
</evidence>
<accession>A6NTU2</accession>
<comment type="caution">
    <text evidence="3">The sequence shown here is derived from an EMBL/GenBank/DDBJ whole genome shotgun (WGS) entry which is preliminary data.</text>
</comment>
<dbReference type="eggNOG" id="COG1961">
    <property type="taxonomic scope" value="Bacteria"/>
</dbReference>
<dbReference type="Gene3D" id="3.90.1750.20">
    <property type="entry name" value="Putative Large Serine Recombinase, Chain B, Domain 2"/>
    <property type="match status" value="1"/>
</dbReference>
<dbReference type="InterPro" id="IPR038109">
    <property type="entry name" value="DNA_bind_recomb_sf"/>
</dbReference>
<dbReference type="AlphaFoldDB" id="A6NTU2"/>
<name>A6NTU2_9FIRM</name>
<dbReference type="Pfam" id="PF13408">
    <property type="entry name" value="Zn_ribbon_recom"/>
    <property type="match status" value="1"/>
</dbReference>
<dbReference type="PANTHER" id="PTHR30461:SF23">
    <property type="entry name" value="DNA RECOMBINASE-RELATED"/>
    <property type="match status" value="1"/>
</dbReference>
<dbReference type="GO" id="GO:0003677">
    <property type="term" value="F:DNA binding"/>
    <property type="evidence" value="ECO:0007669"/>
    <property type="project" value="InterPro"/>
</dbReference>
<dbReference type="Proteomes" id="UP000003639">
    <property type="component" value="Unassembled WGS sequence"/>
</dbReference>
<sequence length="509" mass="58949">MENWITAGYLRLSREDGDKAESDSIANQRKLLEQYITVHPELRLADFYQDDGYTGTNFDRPAFRRMEEDIKQGRVNCVLVKDLSRFGRDYIEVGRYLEREFPARGVRFIAINDHVDSARGRYDMLLPMKNIFNTQYARDISDKVRSAIHTKQERGEFVGAFASYGYRKDPENHNHLLIDPPAAQVVRRIFNLFEEGCGKVRIAKTLNQERIPSPSEYKRILGERYHNGRRMDKTTYWTYATIHRILQNQMYAGNMEQGRNLRATMHGRAKQKAREDWTVVPDTHEAIISPEQWERVQALLGRRTRELSFAQNQSPFAGFLRCGDCGRAMVKTRSAGGIYYSCGSYKRYGPTVCSKHSISQSLLEEVVLEDLNRVLAAVEDLEKLADETDAQTMLSPKHERGRLEEGVERLYRLKKAAYEDFREGLISRKDFLRYREDYERQERELNAQLEQLSGGGEDSGRHPWVEALLRQGRLTALDRVTVAESVKQILVFEDGRIDITYTFSDTPGL</sequence>
<keyword evidence="4" id="KW-1185">Reference proteome</keyword>
<proteinExistence type="predicted"/>
<reference evidence="3 4" key="1">
    <citation type="submission" date="2007-04" db="EMBL/GenBank/DDBJ databases">
        <authorList>
            <person name="Fulton L."/>
            <person name="Clifton S."/>
            <person name="Fulton B."/>
            <person name="Xu J."/>
            <person name="Minx P."/>
            <person name="Pepin K.H."/>
            <person name="Johnson M."/>
            <person name="Thiruvilangam P."/>
            <person name="Bhonagiri V."/>
            <person name="Nash W.E."/>
            <person name="Mardis E.R."/>
            <person name="Wilson R.K."/>
        </authorList>
    </citation>
    <scope>NUCLEOTIDE SEQUENCE [LARGE SCALE GENOMIC DNA]</scope>
    <source>
        <strain evidence="3 4">ATCC 29799</strain>
    </source>
</reference>
<evidence type="ECO:0000313" key="4">
    <source>
        <dbReference type="Proteomes" id="UP000003639"/>
    </source>
</evidence>
<evidence type="ECO:0000259" key="2">
    <source>
        <dbReference type="PROSITE" id="PS51737"/>
    </source>
</evidence>
<dbReference type="OrthoDB" id="9781670at2"/>
<dbReference type="Pfam" id="PF00239">
    <property type="entry name" value="Resolvase"/>
    <property type="match status" value="1"/>
</dbReference>
<dbReference type="SUPFAM" id="SSF53041">
    <property type="entry name" value="Resolvase-like"/>
    <property type="match status" value="1"/>
</dbReference>
<dbReference type="InterPro" id="IPR006119">
    <property type="entry name" value="Resolv_N"/>
</dbReference>
<dbReference type="SMART" id="SM00857">
    <property type="entry name" value="Resolvase"/>
    <property type="match status" value="1"/>
</dbReference>
<dbReference type="Pfam" id="PF07508">
    <property type="entry name" value="Recombinase"/>
    <property type="match status" value="1"/>
</dbReference>